<keyword evidence="2" id="KW-1185">Reference proteome</keyword>
<reference evidence="1 2" key="1">
    <citation type="journal article" date="2019" name="Sci. Rep.">
        <title>Orb-weaving spider Araneus ventricosus genome elucidates the spidroin gene catalogue.</title>
        <authorList>
            <person name="Kono N."/>
            <person name="Nakamura H."/>
            <person name="Ohtoshi R."/>
            <person name="Moran D.A.P."/>
            <person name="Shinohara A."/>
            <person name="Yoshida Y."/>
            <person name="Fujiwara M."/>
            <person name="Mori M."/>
            <person name="Tomita M."/>
            <person name="Arakawa K."/>
        </authorList>
    </citation>
    <scope>NUCLEOTIDE SEQUENCE [LARGE SCALE GENOMIC DNA]</scope>
</reference>
<name>A0A4Y2WKL0_ARAVE</name>
<evidence type="ECO:0000313" key="2">
    <source>
        <dbReference type="Proteomes" id="UP000499080"/>
    </source>
</evidence>
<proteinExistence type="predicted"/>
<comment type="caution">
    <text evidence="1">The sequence shown here is derived from an EMBL/GenBank/DDBJ whole genome shotgun (WGS) entry which is preliminary data.</text>
</comment>
<organism evidence="1 2">
    <name type="scientific">Araneus ventricosus</name>
    <name type="common">Orbweaver spider</name>
    <name type="synonym">Epeira ventricosa</name>
    <dbReference type="NCBI Taxonomy" id="182803"/>
    <lineage>
        <taxon>Eukaryota</taxon>
        <taxon>Metazoa</taxon>
        <taxon>Ecdysozoa</taxon>
        <taxon>Arthropoda</taxon>
        <taxon>Chelicerata</taxon>
        <taxon>Arachnida</taxon>
        <taxon>Araneae</taxon>
        <taxon>Araneomorphae</taxon>
        <taxon>Entelegynae</taxon>
        <taxon>Araneoidea</taxon>
        <taxon>Araneidae</taxon>
        <taxon>Araneus</taxon>
    </lineage>
</organism>
<gene>
    <name evidence="1" type="ORF">AVEN_67871_1</name>
</gene>
<dbReference type="AlphaFoldDB" id="A0A4Y2WKL0"/>
<sequence>MVERGRLIGFHVNGITENRSSCCGWRNAVKFFHIENIQPFHSLVNGWWGRQASLGFHMSKITEIGPVVVAGENDRSSCCGWGIITEIKSSCGWELCEFSIRIFSAFPTSCK</sequence>
<dbReference type="EMBL" id="BGPR01061443">
    <property type="protein sequence ID" value="GBO37114.1"/>
    <property type="molecule type" value="Genomic_DNA"/>
</dbReference>
<evidence type="ECO:0000313" key="1">
    <source>
        <dbReference type="EMBL" id="GBO37114.1"/>
    </source>
</evidence>
<accession>A0A4Y2WKL0</accession>
<dbReference type="Proteomes" id="UP000499080">
    <property type="component" value="Unassembled WGS sequence"/>
</dbReference>
<protein>
    <submittedName>
        <fullName evidence="1">Uncharacterized protein</fullName>
    </submittedName>
</protein>